<comment type="similarity">
    <text evidence="5 6">Belongs to the class I-like SAM-binding methyltransferase superfamily. C5-methyltransferase family.</text>
</comment>
<name>A0A543PR34_9MICO</name>
<sequence length="406" mass="44457">MAKRTGPELTCIDLFAGAGGLSEGLREAGFRSLYANEVIPQYAATFALNHPGTLVDASDIREVEPAGVREKLGLARGELDLVAGGPPCQGFSINAPTRSAEDRRNHLFRDYLRFVEEFRPRAVLIENVPGLVSFGNGATLHAILESLELLGYSSDVRILYAPHYGVPQTRWRTLVIGLRDGGDALAAFPEPRHEAPHRVNFTSKLGNRNLVVLPTVTNLRGHTTVRDAIGDLPGLKNGEPGAEIKEYPEAPQNTYQADLRIGSDGVHNHEAISLSRVNLERLRHIPPGGNWTNIPHDLLPAGMQRARRTDHTKRYGRANPDGLSSTILTKCDPHWGAYFHYSQDRAFTVREAARIQSFPDRYIFTGSRVAQFEQVGNAVPPMLGRAVGNSIRSVLSVEGSALDIAT</sequence>
<evidence type="ECO:0000313" key="8">
    <source>
        <dbReference type="EMBL" id="TQN46533.1"/>
    </source>
</evidence>
<dbReference type="InterPro" id="IPR001525">
    <property type="entry name" value="C5_MeTfrase"/>
</dbReference>
<organism evidence="8 9">
    <name type="scientific">Humibacillus xanthopallidus</name>
    <dbReference type="NCBI Taxonomy" id="412689"/>
    <lineage>
        <taxon>Bacteria</taxon>
        <taxon>Bacillati</taxon>
        <taxon>Actinomycetota</taxon>
        <taxon>Actinomycetes</taxon>
        <taxon>Micrococcales</taxon>
        <taxon>Intrasporangiaceae</taxon>
        <taxon>Humibacillus</taxon>
    </lineage>
</organism>
<dbReference type="RefSeq" id="WP_221630620.1">
    <property type="nucleotide sequence ID" value="NZ_BAAAQC010000012.1"/>
</dbReference>
<dbReference type="InterPro" id="IPR029063">
    <property type="entry name" value="SAM-dependent_MTases_sf"/>
</dbReference>
<accession>A0A543PR34</accession>
<dbReference type="Pfam" id="PF00145">
    <property type="entry name" value="DNA_methylase"/>
    <property type="match status" value="1"/>
</dbReference>
<evidence type="ECO:0000256" key="2">
    <source>
        <dbReference type="ARBA" id="ARBA00022679"/>
    </source>
</evidence>
<evidence type="ECO:0000256" key="4">
    <source>
        <dbReference type="ARBA" id="ARBA00022747"/>
    </source>
</evidence>
<dbReference type="Proteomes" id="UP000320085">
    <property type="component" value="Unassembled WGS sequence"/>
</dbReference>
<dbReference type="PANTHER" id="PTHR10629">
    <property type="entry name" value="CYTOSINE-SPECIFIC METHYLTRANSFERASE"/>
    <property type="match status" value="1"/>
</dbReference>
<dbReference type="InterPro" id="IPR018117">
    <property type="entry name" value="C5_DNA_meth_AS"/>
</dbReference>
<protein>
    <recommendedName>
        <fullName evidence="7">Cytosine-specific methyltransferase</fullName>
        <ecNumber evidence="7">2.1.1.37</ecNumber>
    </recommendedName>
</protein>
<keyword evidence="4" id="KW-0680">Restriction system</keyword>
<dbReference type="AlphaFoldDB" id="A0A543PR34"/>
<dbReference type="PROSITE" id="PS51679">
    <property type="entry name" value="SAM_MT_C5"/>
    <property type="match status" value="1"/>
</dbReference>
<evidence type="ECO:0000313" key="9">
    <source>
        <dbReference type="Proteomes" id="UP000320085"/>
    </source>
</evidence>
<evidence type="ECO:0000256" key="3">
    <source>
        <dbReference type="ARBA" id="ARBA00022691"/>
    </source>
</evidence>
<dbReference type="PANTHER" id="PTHR10629:SF52">
    <property type="entry name" value="DNA (CYTOSINE-5)-METHYLTRANSFERASE 1"/>
    <property type="match status" value="1"/>
</dbReference>
<evidence type="ECO:0000256" key="5">
    <source>
        <dbReference type="PROSITE-ProRule" id="PRU01016"/>
    </source>
</evidence>
<dbReference type="EC" id="2.1.1.37" evidence="7"/>
<dbReference type="GO" id="GO:0044027">
    <property type="term" value="P:negative regulation of gene expression via chromosomal CpG island methylation"/>
    <property type="evidence" value="ECO:0007669"/>
    <property type="project" value="TreeGrafter"/>
</dbReference>
<comment type="caution">
    <text evidence="8">The sequence shown here is derived from an EMBL/GenBank/DDBJ whole genome shotgun (WGS) entry which is preliminary data.</text>
</comment>
<dbReference type="PRINTS" id="PR00105">
    <property type="entry name" value="C5METTRFRASE"/>
</dbReference>
<dbReference type="SUPFAM" id="SSF53335">
    <property type="entry name" value="S-adenosyl-L-methionine-dependent methyltransferases"/>
    <property type="match status" value="1"/>
</dbReference>
<proteinExistence type="inferred from homology"/>
<comment type="catalytic activity">
    <reaction evidence="7">
        <text>a 2'-deoxycytidine in DNA + S-adenosyl-L-methionine = a 5-methyl-2'-deoxycytidine in DNA + S-adenosyl-L-homocysteine + H(+)</text>
        <dbReference type="Rhea" id="RHEA:13681"/>
        <dbReference type="Rhea" id="RHEA-COMP:11369"/>
        <dbReference type="Rhea" id="RHEA-COMP:11370"/>
        <dbReference type="ChEBI" id="CHEBI:15378"/>
        <dbReference type="ChEBI" id="CHEBI:57856"/>
        <dbReference type="ChEBI" id="CHEBI:59789"/>
        <dbReference type="ChEBI" id="CHEBI:85452"/>
        <dbReference type="ChEBI" id="CHEBI:85454"/>
        <dbReference type="EC" id="2.1.1.37"/>
    </reaction>
</comment>
<dbReference type="GO" id="GO:0032259">
    <property type="term" value="P:methylation"/>
    <property type="evidence" value="ECO:0007669"/>
    <property type="project" value="UniProtKB-KW"/>
</dbReference>
<keyword evidence="1 5" id="KW-0489">Methyltransferase</keyword>
<evidence type="ECO:0000256" key="6">
    <source>
        <dbReference type="RuleBase" id="RU000416"/>
    </source>
</evidence>
<keyword evidence="2 5" id="KW-0808">Transferase</keyword>
<dbReference type="Gene3D" id="3.90.120.10">
    <property type="entry name" value="DNA Methylase, subunit A, domain 2"/>
    <property type="match status" value="1"/>
</dbReference>
<evidence type="ECO:0000256" key="1">
    <source>
        <dbReference type="ARBA" id="ARBA00022603"/>
    </source>
</evidence>
<dbReference type="PROSITE" id="PS00094">
    <property type="entry name" value="C5_MTASE_1"/>
    <property type="match status" value="1"/>
</dbReference>
<gene>
    <name evidence="8" type="ORF">FHX52_3258</name>
</gene>
<dbReference type="GO" id="GO:0003886">
    <property type="term" value="F:DNA (cytosine-5-)-methyltransferase activity"/>
    <property type="evidence" value="ECO:0007669"/>
    <property type="project" value="UniProtKB-EC"/>
</dbReference>
<dbReference type="GO" id="GO:0003677">
    <property type="term" value="F:DNA binding"/>
    <property type="evidence" value="ECO:0007669"/>
    <property type="project" value="TreeGrafter"/>
</dbReference>
<dbReference type="Gene3D" id="3.40.50.150">
    <property type="entry name" value="Vaccinia Virus protein VP39"/>
    <property type="match status" value="1"/>
</dbReference>
<dbReference type="InterPro" id="IPR050390">
    <property type="entry name" value="C5-Methyltransferase"/>
</dbReference>
<keyword evidence="3 5" id="KW-0949">S-adenosyl-L-methionine</keyword>
<dbReference type="GO" id="GO:0009307">
    <property type="term" value="P:DNA restriction-modification system"/>
    <property type="evidence" value="ECO:0007669"/>
    <property type="project" value="UniProtKB-KW"/>
</dbReference>
<dbReference type="NCBIfam" id="TIGR00675">
    <property type="entry name" value="dcm"/>
    <property type="match status" value="1"/>
</dbReference>
<reference evidence="8 9" key="1">
    <citation type="submission" date="2019-06" db="EMBL/GenBank/DDBJ databases">
        <title>Sequencing the genomes of 1000 actinobacteria strains.</title>
        <authorList>
            <person name="Klenk H.-P."/>
        </authorList>
    </citation>
    <scope>NUCLEOTIDE SEQUENCE [LARGE SCALE GENOMIC DNA]</scope>
    <source>
        <strain evidence="8 9">DSM 21776</strain>
    </source>
</reference>
<dbReference type="EMBL" id="VFQF01000002">
    <property type="protein sequence ID" value="TQN46533.1"/>
    <property type="molecule type" value="Genomic_DNA"/>
</dbReference>
<feature type="active site" evidence="5">
    <location>
        <position position="88"/>
    </location>
</feature>
<evidence type="ECO:0000256" key="7">
    <source>
        <dbReference type="RuleBase" id="RU000417"/>
    </source>
</evidence>